<dbReference type="GO" id="GO:0006397">
    <property type="term" value="P:mRNA processing"/>
    <property type="evidence" value="ECO:0007669"/>
    <property type="project" value="UniProtKB-KW"/>
</dbReference>
<dbReference type="GO" id="GO:0005681">
    <property type="term" value="C:spliceosomal complex"/>
    <property type="evidence" value="ECO:0007669"/>
    <property type="project" value="UniProtKB-KW"/>
</dbReference>
<dbReference type="InterPro" id="IPR035979">
    <property type="entry name" value="RBD_domain_sf"/>
</dbReference>
<keyword evidence="5" id="KW-0677">Repeat</keyword>
<feature type="domain" description="RRM" evidence="11">
    <location>
        <begin position="49"/>
        <end position="128"/>
    </location>
</feature>
<dbReference type="GO" id="GO:0003723">
    <property type="term" value="F:RNA binding"/>
    <property type="evidence" value="ECO:0007669"/>
    <property type="project" value="UniProtKB-UniRule"/>
</dbReference>
<evidence type="ECO:0000256" key="8">
    <source>
        <dbReference type="ARBA" id="ARBA00023242"/>
    </source>
</evidence>
<dbReference type="Pfam" id="PF00076">
    <property type="entry name" value="RRM_1"/>
    <property type="match status" value="2"/>
</dbReference>
<dbReference type="GO" id="GO:0008380">
    <property type="term" value="P:RNA splicing"/>
    <property type="evidence" value="ECO:0007669"/>
    <property type="project" value="UniProtKB-KW"/>
</dbReference>
<evidence type="ECO:0000256" key="9">
    <source>
        <dbReference type="ARBA" id="ARBA00023274"/>
    </source>
</evidence>
<evidence type="ECO:0000313" key="13">
    <source>
        <dbReference type="Proteomes" id="UP000320333"/>
    </source>
</evidence>
<evidence type="ECO:0000256" key="7">
    <source>
        <dbReference type="ARBA" id="ARBA00023187"/>
    </source>
</evidence>
<keyword evidence="6 10" id="KW-0694">RNA-binding</keyword>
<accession>A0A507EVB9</accession>
<comment type="similarity">
    <text evidence="2">Belongs to the RRM U1 A/B'' family.</text>
</comment>
<dbReference type="SMART" id="SM00360">
    <property type="entry name" value="RRM"/>
    <property type="match status" value="2"/>
</dbReference>
<comment type="caution">
    <text evidence="12">The sequence shown here is derived from an EMBL/GenBank/DDBJ whole genome shotgun (WGS) entry which is preliminary data.</text>
</comment>
<dbReference type="PANTHER" id="PTHR10501">
    <property type="entry name" value="U1 SMALL NUCLEAR RIBONUCLEOPROTEIN A/U2 SMALL NUCLEAR RIBONUCLEOPROTEIN B"/>
    <property type="match status" value="1"/>
</dbReference>
<evidence type="ECO:0000259" key="11">
    <source>
        <dbReference type="PROSITE" id="PS50102"/>
    </source>
</evidence>
<dbReference type="CDD" id="cd12247">
    <property type="entry name" value="RRM2_U1A_like"/>
    <property type="match status" value="1"/>
</dbReference>
<evidence type="ECO:0000256" key="10">
    <source>
        <dbReference type="PROSITE-ProRule" id="PRU00176"/>
    </source>
</evidence>
<keyword evidence="4" id="KW-0747">Spliceosome</keyword>
<dbReference type="InterPro" id="IPR000504">
    <property type="entry name" value="RRM_dom"/>
</dbReference>
<evidence type="ECO:0000313" key="12">
    <source>
        <dbReference type="EMBL" id="TPX67300.1"/>
    </source>
</evidence>
<comment type="subcellular location">
    <subcellularLocation>
        <location evidence="1">Nucleus</location>
    </subcellularLocation>
</comment>
<evidence type="ECO:0000256" key="4">
    <source>
        <dbReference type="ARBA" id="ARBA00022728"/>
    </source>
</evidence>
<proteinExistence type="inferred from homology"/>
<dbReference type="STRING" id="246404.A0A507EVB9"/>
<evidence type="ECO:0000256" key="1">
    <source>
        <dbReference type="ARBA" id="ARBA00004123"/>
    </source>
</evidence>
<keyword evidence="13" id="KW-1185">Reference proteome</keyword>
<organism evidence="12 13">
    <name type="scientific">Chytriomyces confervae</name>
    <dbReference type="NCBI Taxonomy" id="246404"/>
    <lineage>
        <taxon>Eukaryota</taxon>
        <taxon>Fungi</taxon>
        <taxon>Fungi incertae sedis</taxon>
        <taxon>Chytridiomycota</taxon>
        <taxon>Chytridiomycota incertae sedis</taxon>
        <taxon>Chytridiomycetes</taxon>
        <taxon>Chytridiales</taxon>
        <taxon>Chytriomycetaceae</taxon>
        <taxon>Chytriomyces</taxon>
    </lineage>
</organism>
<dbReference type="OrthoDB" id="266020at2759"/>
<keyword evidence="3" id="KW-0507">mRNA processing</keyword>
<evidence type="ECO:0000256" key="2">
    <source>
        <dbReference type="ARBA" id="ARBA00007243"/>
    </source>
</evidence>
<protein>
    <recommendedName>
        <fullName evidence="11">RRM domain-containing protein</fullName>
    </recommendedName>
</protein>
<evidence type="ECO:0000256" key="6">
    <source>
        <dbReference type="ARBA" id="ARBA00022884"/>
    </source>
</evidence>
<dbReference type="CDD" id="cd12246">
    <property type="entry name" value="RRM1_U1A_like"/>
    <property type="match status" value="1"/>
</dbReference>
<dbReference type="SUPFAM" id="SSF54928">
    <property type="entry name" value="RNA-binding domain, RBD"/>
    <property type="match status" value="2"/>
</dbReference>
<dbReference type="PROSITE" id="PS50102">
    <property type="entry name" value="RRM"/>
    <property type="match status" value="2"/>
</dbReference>
<dbReference type="AlphaFoldDB" id="A0A507EVB9"/>
<dbReference type="Gene3D" id="3.30.70.330">
    <property type="match status" value="2"/>
</dbReference>
<evidence type="ECO:0000256" key="3">
    <source>
        <dbReference type="ARBA" id="ARBA00022664"/>
    </source>
</evidence>
<evidence type="ECO:0000256" key="5">
    <source>
        <dbReference type="ARBA" id="ARBA00022737"/>
    </source>
</evidence>
<dbReference type="GO" id="GO:0030532">
    <property type="term" value="C:small nuclear ribonucleoprotein complex"/>
    <property type="evidence" value="ECO:0007669"/>
    <property type="project" value="UniProtKB-ARBA"/>
</dbReference>
<keyword evidence="7" id="KW-0508">mRNA splicing</keyword>
<keyword evidence="9" id="KW-0687">Ribonucleoprotein</keyword>
<dbReference type="FunFam" id="3.30.70.330:FF:000039">
    <property type="entry name" value="U1 small nuclear ribonucleoprotein A"/>
    <property type="match status" value="1"/>
</dbReference>
<dbReference type="EMBL" id="QEAP01000403">
    <property type="protein sequence ID" value="TPX67300.1"/>
    <property type="molecule type" value="Genomic_DNA"/>
</dbReference>
<dbReference type="FunFam" id="3.30.70.330:FF:000029">
    <property type="entry name" value="U2 small nuclear ribonucleoprotein B"/>
    <property type="match status" value="1"/>
</dbReference>
<dbReference type="InterPro" id="IPR012677">
    <property type="entry name" value="Nucleotide-bd_a/b_plait_sf"/>
</dbReference>
<sequence>MNTVSTFVPPPSALASGSASQMLVPGLGIAVQSAPRRRPLAAPPTEPNHTLYVRNLNEKIALKTIKKSLDAIFSGFGEIIQIRAKSNITLRGQAFVTYKNVDSATKALGEVQGFPLFSLPLDIQYARDRNFIFSEADGTLEEHKKKRAIEKAEKAKEPKKARSDVPTLGATGWFPGGAPMPAEFLPPNSILFIENLPTETTDEKLAELFKQIPGFKEVRLVPGKSDIAFVEYEVEAQATLAKQQLNNFQILPDREIRVSYARK</sequence>
<name>A0A507EVB9_9FUNG</name>
<gene>
    <name evidence="12" type="ORF">CcCBS67573_g07543</name>
</gene>
<reference evidence="12 13" key="1">
    <citation type="journal article" date="2019" name="Sci. Rep.">
        <title>Comparative genomics of chytrid fungi reveal insights into the obligate biotrophic and pathogenic lifestyle of Synchytrium endobioticum.</title>
        <authorList>
            <person name="van de Vossenberg B.T.L.H."/>
            <person name="Warris S."/>
            <person name="Nguyen H.D.T."/>
            <person name="van Gent-Pelzer M.P.E."/>
            <person name="Joly D.L."/>
            <person name="van de Geest H.C."/>
            <person name="Bonants P.J.M."/>
            <person name="Smith D.S."/>
            <person name="Levesque C.A."/>
            <person name="van der Lee T.A.J."/>
        </authorList>
    </citation>
    <scope>NUCLEOTIDE SEQUENCE [LARGE SCALE GENOMIC DNA]</scope>
    <source>
        <strain evidence="12 13">CBS 675.73</strain>
    </source>
</reference>
<keyword evidence="8" id="KW-0539">Nucleus</keyword>
<feature type="domain" description="RRM" evidence="11">
    <location>
        <begin position="189"/>
        <end position="263"/>
    </location>
</feature>
<dbReference type="Proteomes" id="UP000320333">
    <property type="component" value="Unassembled WGS sequence"/>
</dbReference>